<feature type="non-terminal residue" evidence="1">
    <location>
        <position position="68"/>
    </location>
</feature>
<feature type="non-terminal residue" evidence="1">
    <location>
        <position position="1"/>
    </location>
</feature>
<organism evidence="1 2">
    <name type="scientific">Streptomyces viridochromogenes</name>
    <dbReference type="NCBI Taxonomy" id="1938"/>
    <lineage>
        <taxon>Bacteria</taxon>
        <taxon>Bacillati</taxon>
        <taxon>Actinomycetota</taxon>
        <taxon>Actinomycetes</taxon>
        <taxon>Kitasatosporales</taxon>
        <taxon>Streptomycetaceae</taxon>
        <taxon>Streptomyces</taxon>
    </lineage>
</organism>
<proteinExistence type="predicted"/>
<dbReference type="AlphaFoldDB" id="A0A0L8JT76"/>
<sequence>GAVRTAMDAAFEAAFGELLDDQLMEVDEENQEDEAVAGGGGAVRTAMDAAFEAAFGELLDDQLMEVDE</sequence>
<name>A0A0L8JT76_STRVR</name>
<dbReference type="Proteomes" id="UP000037023">
    <property type="component" value="Unassembled WGS sequence"/>
</dbReference>
<evidence type="ECO:0000313" key="1">
    <source>
        <dbReference type="EMBL" id="KOG16810.1"/>
    </source>
</evidence>
<protein>
    <submittedName>
        <fullName evidence="1">Uncharacterized protein</fullName>
    </submittedName>
</protein>
<reference evidence="1 2" key="1">
    <citation type="submission" date="2015-06" db="EMBL/GenBank/DDBJ databases">
        <authorList>
            <person name="Hoefler B.C."/>
            <person name="Straight P.D."/>
        </authorList>
    </citation>
    <scope>NUCLEOTIDE SEQUENCE [LARGE SCALE GENOMIC DNA]</scope>
    <source>
        <strain evidence="1 2">NRRL 3427</strain>
    </source>
</reference>
<evidence type="ECO:0000313" key="2">
    <source>
        <dbReference type="Proteomes" id="UP000037023"/>
    </source>
</evidence>
<dbReference type="EMBL" id="LGUP01000356">
    <property type="protein sequence ID" value="KOG16810.1"/>
    <property type="molecule type" value="Genomic_DNA"/>
</dbReference>
<accession>A0A0L8JT76</accession>
<comment type="caution">
    <text evidence="1">The sequence shown here is derived from an EMBL/GenBank/DDBJ whole genome shotgun (WGS) entry which is preliminary data.</text>
</comment>
<gene>
    <name evidence="1" type="ORF">ADK34_26115</name>
</gene>